<protein>
    <submittedName>
        <fullName evidence="1">Uncharacterized protein</fullName>
    </submittedName>
</protein>
<dbReference type="EMBL" id="CM037618">
    <property type="protein sequence ID" value="KAH7999836.1"/>
    <property type="molecule type" value="Genomic_DNA"/>
</dbReference>
<proteinExistence type="predicted"/>
<gene>
    <name evidence="1" type="ORF">K3G42_019455</name>
</gene>
<evidence type="ECO:0000313" key="1">
    <source>
        <dbReference type="EMBL" id="KAH7999836.1"/>
    </source>
</evidence>
<keyword evidence="2" id="KW-1185">Reference proteome</keyword>
<evidence type="ECO:0000313" key="2">
    <source>
        <dbReference type="Proteomes" id="UP000827872"/>
    </source>
</evidence>
<sequence>MKSTKGDQRECNDDAFNQMAVAPFPLPSSSQSSIEDHSTSASGEEDANLDFLMKGSTDELYTKLNVSNKAEKEMMENQQVLSEQPENFRNQLKQSKSSVVIPINLHEISLTPASSFSPETEFRRQNAAAAKFMSSCEWNYQLVAVKSSTKMARDSGGLVYENVM</sequence>
<name>A0ACB8F3Z2_9SAUR</name>
<reference evidence="1" key="1">
    <citation type="submission" date="2021-08" db="EMBL/GenBank/DDBJ databases">
        <title>The first chromosome-level gecko genome reveals the dynamic sex chromosomes of Neotropical dwarf geckos (Sphaerodactylidae: Sphaerodactylus).</title>
        <authorList>
            <person name="Pinto B.J."/>
            <person name="Keating S.E."/>
            <person name="Gamble T."/>
        </authorList>
    </citation>
    <scope>NUCLEOTIDE SEQUENCE</scope>
    <source>
        <strain evidence="1">TG3544</strain>
    </source>
</reference>
<organism evidence="1 2">
    <name type="scientific">Sphaerodactylus townsendi</name>
    <dbReference type="NCBI Taxonomy" id="933632"/>
    <lineage>
        <taxon>Eukaryota</taxon>
        <taxon>Metazoa</taxon>
        <taxon>Chordata</taxon>
        <taxon>Craniata</taxon>
        <taxon>Vertebrata</taxon>
        <taxon>Euteleostomi</taxon>
        <taxon>Lepidosauria</taxon>
        <taxon>Squamata</taxon>
        <taxon>Bifurcata</taxon>
        <taxon>Gekkota</taxon>
        <taxon>Sphaerodactylidae</taxon>
        <taxon>Sphaerodactylus</taxon>
    </lineage>
</organism>
<accession>A0ACB8F3Z2</accession>
<comment type="caution">
    <text evidence="1">The sequence shown here is derived from an EMBL/GenBank/DDBJ whole genome shotgun (WGS) entry which is preliminary data.</text>
</comment>
<dbReference type="Proteomes" id="UP000827872">
    <property type="component" value="Linkage Group LG05"/>
</dbReference>